<keyword evidence="3" id="KW-1064">Adaptive immunity</keyword>
<keyword evidence="2" id="KW-0391">Immunity</keyword>
<keyword evidence="6" id="KW-1279">T cell receptor</keyword>
<evidence type="ECO:0000313" key="10">
    <source>
        <dbReference type="RefSeq" id="XP_012891143.1"/>
    </source>
</evidence>
<dbReference type="PROSITE" id="PS50835">
    <property type="entry name" value="IG_LIKE"/>
    <property type="match status" value="1"/>
</dbReference>
<evidence type="ECO:0000256" key="2">
    <source>
        <dbReference type="ARBA" id="ARBA00022859"/>
    </source>
</evidence>
<dbReference type="OrthoDB" id="8947657at2759"/>
<evidence type="ECO:0000256" key="1">
    <source>
        <dbReference type="ARBA" id="ARBA00022729"/>
    </source>
</evidence>
<dbReference type="InterPro" id="IPR007110">
    <property type="entry name" value="Ig-like_dom"/>
</dbReference>
<dbReference type="RefSeq" id="XP_012891143.1">
    <property type="nucleotide sequence ID" value="XM_013035689.1"/>
</dbReference>
<keyword evidence="4" id="KW-0675">Receptor</keyword>
<proteinExistence type="predicted"/>
<dbReference type="KEGG" id="dord:106000422"/>
<feature type="region of interest" description="Disordered" evidence="7">
    <location>
        <begin position="326"/>
        <end position="346"/>
    </location>
</feature>
<reference evidence="10" key="1">
    <citation type="submission" date="2025-08" db="UniProtKB">
        <authorList>
            <consortium name="RefSeq"/>
        </authorList>
    </citation>
    <scope>IDENTIFICATION</scope>
    <source>
        <tissue evidence="10">Kidney</tissue>
    </source>
</reference>
<dbReference type="PANTHER" id="PTHR19367:SF42">
    <property type="entry name" value="T CELL RECEPTOR ALPHA VARIABLE 18"/>
    <property type="match status" value="1"/>
</dbReference>
<sequence length="346" mass="37373">MPSPLLTTRNQDSQIAKALKMSCSPGPVMVLLLLFGGSNGESVTQTQGQVALLEGASLTVNCSYETKGYPTLFWYVQYPGEGLQLLIKVAKANEMGGHKGFEAMSDEENTSFHLKKATVLVSDSAVYYCALRDTVAETTGGAEHKLSCSRSLASKFLFCNSTRCYTVPNWIYSSPPKFCFTILQRTPHPHLHCQHSPDLLQKASSPKLGGLAPQSNSRKPSVATPKAAYRHPLRHCCLLQPAVPSSTGPPRTGTPYDIECDSSNAEDAIHHQTGPANTQILTLKPANTILYATTQALWFSTLPATDLLSNLTGSTLWGWQFSVGSQNPQTQAPTQKGGITSKATQN</sequence>
<evidence type="ECO:0000256" key="3">
    <source>
        <dbReference type="ARBA" id="ARBA00023130"/>
    </source>
</evidence>
<dbReference type="InterPro" id="IPR003599">
    <property type="entry name" value="Ig_sub"/>
</dbReference>
<evidence type="ECO:0000256" key="7">
    <source>
        <dbReference type="SAM" id="MobiDB-lite"/>
    </source>
</evidence>
<feature type="region of interest" description="Disordered" evidence="7">
    <location>
        <begin position="204"/>
        <end position="224"/>
    </location>
</feature>
<dbReference type="Gene3D" id="2.60.40.10">
    <property type="entry name" value="Immunoglobulins"/>
    <property type="match status" value="1"/>
</dbReference>
<dbReference type="InterPro" id="IPR051287">
    <property type="entry name" value="TCR_variable_region"/>
</dbReference>
<dbReference type="InterPro" id="IPR013783">
    <property type="entry name" value="Ig-like_fold"/>
</dbReference>
<dbReference type="Pfam" id="PF07686">
    <property type="entry name" value="V-set"/>
    <property type="match status" value="1"/>
</dbReference>
<dbReference type="GO" id="GO:0042101">
    <property type="term" value="C:T cell receptor complex"/>
    <property type="evidence" value="ECO:0007669"/>
    <property type="project" value="UniProtKB-KW"/>
</dbReference>
<evidence type="ECO:0000313" key="9">
    <source>
        <dbReference type="Proteomes" id="UP000081671"/>
    </source>
</evidence>
<feature type="domain" description="Ig-like" evidence="8">
    <location>
        <begin position="27"/>
        <end position="147"/>
    </location>
</feature>
<dbReference type="SUPFAM" id="SSF48726">
    <property type="entry name" value="Immunoglobulin"/>
    <property type="match status" value="1"/>
</dbReference>
<dbReference type="InterPro" id="IPR013106">
    <property type="entry name" value="Ig_V-set"/>
</dbReference>
<dbReference type="PANTHER" id="PTHR19367">
    <property type="entry name" value="T-CELL RECEPTOR ALPHA CHAIN V REGION"/>
    <property type="match status" value="1"/>
</dbReference>
<dbReference type="SMART" id="SM00406">
    <property type="entry name" value="IGv"/>
    <property type="match status" value="1"/>
</dbReference>
<dbReference type="GO" id="GO:0002250">
    <property type="term" value="P:adaptive immune response"/>
    <property type="evidence" value="ECO:0007669"/>
    <property type="project" value="UniProtKB-KW"/>
</dbReference>
<evidence type="ECO:0000259" key="8">
    <source>
        <dbReference type="PROSITE" id="PS50835"/>
    </source>
</evidence>
<accession>A0A1S3GQI1</accession>
<evidence type="ECO:0000256" key="5">
    <source>
        <dbReference type="ARBA" id="ARBA00023319"/>
    </source>
</evidence>
<dbReference type="InParanoid" id="A0A1S3GQI1"/>
<dbReference type="InterPro" id="IPR036179">
    <property type="entry name" value="Ig-like_dom_sf"/>
</dbReference>
<name>A0A1S3GQI1_DIPOR</name>
<keyword evidence="9" id="KW-1185">Reference proteome</keyword>
<protein>
    <submittedName>
        <fullName evidence="10">Uncharacterized protein LOC106000422</fullName>
    </submittedName>
</protein>
<dbReference type="Proteomes" id="UP000081671">
    <property type="component" value="Unplaced"/>
</dbReference>
<evidence type="ECO:0000256" key="4">
    <source>
        <dbReference type="ARBA" id="ARBA00023170"/>
    </source>
</evidence>
<dbReference type="AlphaFoldDB" id="A0A1S3GQI1"/>
<keyword evidence="5" id="KW-0393">Immunoglobulin domain</keyword>
<gene>
    <name evidence="10" type="primary">LOC106000422</name>
</gene>
<dbReference type="SMART" id="SM00409">
    <property type="entry name" value="IG"/>
    <property type="match status" value="1"/>
</dbReference>
<dbReference type="GeneID" id="106000422"/>
<organism evidence="9 10">
    <name type="scientific">Dipodomys ordii</name>
    <name type="common">Ord's kangaroo rat</name>
    <dbReference type="NCBI Taxonomy" id="10020"/>
    <lineage>
        <taxon>Eukaryota</taxon>
        <taxon>Metazoa</taxon>
        <taxon>Chordata</taxon>
        <taxon>Craniata</taxon>
        <taxon>Vertebrata</taxon>
        <taxon>Euteleostomi</taxon>
        <taxon>Mammalia</taxon>
        <taxon>Eutheria</taxon>
        <taxon>Euarchontoglires</taxon>
        <taxon>Glires</taxon>
        <taxon>Rodentia</taxon>
        <taxon>Castorimorpha</taxon>
        <taxon>Heteromyidae</taxon>
        <taxon>Dipodomyinae</taxon>
        <taxon>Dipodomys</taxon>
    </lineage>
</organism>
<evidence type="ECO:0000256" key="6">
    <source>
        <dbReference type="ARBA" id="ARBA00043266"/>
    </source>
</evidence>
<keyword evidence="1" id="KW-0732">Signal</keyword>